<name>D6RWJ8_BORVA</name>
<organism evidence="1 2">
    <name type="scientific">Borreliella valaisiana VS116</name>
    <dbReference type="NCBI Taxonomy" id="445987"/>
    <lineage>
        <taxon>Bacteria</taxon>
        <taxon>Pseudomonadati</taxon>
        <taxon>Spirochaetota</taxon>
        <taxon>Spirochaetia</taxon>
        <taxon>Spirochaetales</taxon>
        <taxon>Borreliaceae</taxon>
        <taxon>Borreliella</taxon>
    </lineage>
</organism>
<dbReference type="RefSeq" id="WP_006068275.1">
    <property type="nucleotide sequence ID" value="NZ_ABCY02000001.1"/>
</dbReference>
<evidence type="ECO:0000313" key="2">
    <source>
        <dbReference type="Proteomes" id="UP000006163"/>
    </source>
</evidence>
<reference evidence="1 2" key="1">
    <citation type="submission" date="2009-01" db="EMBL/GenBank/DDBJ databases">
        <authorList>
            <person name="Fraser-Liggett C.M."/>
            <person name="Mongodin E.F."/>
            <person name="Casjens B."/>
            <person name="Dunn J."/>
            <person name="Luft B."/>
            <person name="Qiu W."/>
            <person name="Schutzer S."/>
            <person name="Sebastian Y."/>
        </authorList>
    </citation>
    <scope>NUCLEOTIDE SEQUENCE [LARGE SCALE GENOMIC DNA]</scope>
    <source>
        <strain evidence="1 2">VS116</strain>
    </source>
</reference>
<dbReference type="HOGENOM" id="CLU_2932166_0_0_12"/>
<proteinExistence type="predicted"/>
<protein>
    <submittedName>
        <fullName evidence="1">Virulent strain associated lipoprotein</fullName>
    </submittedName>
</protein>
<keyword evidence="2" id="KW-1185">Reference proteome</keyword>
<accession>D6RWJ8</accession>
<evidence type="ECO:0000313" key="1">
    <source>
        <dbReference type="EMBL" id="EEF81459.1"/>
    </source>
</evidence>
<dbReference type="GeneID" id="71696704"/>
<comment type="caution">
    <text evidence="1">The sequence shown here is derived from an EMBL/GenBank/DDBJ whole genome shotgun (WGS) entry which is preliminary data.</text>
</comment>
<dbReference type="EMBL" id="ABCY02000001">
    <property type="protein sequence ID" value="EEF81459.1"/>
    <property type="molecule type" value="Genomic_DNA"/>
</dbReference>
<keyword evidence="1" id="KW-0449">Lipoprotein</keyword>
<dbReference type="Proteomes" id="UP000006163">
    <property type="component" value="Unassembled WGS sequence"/>
</dbReference>
<sequence length="60" mass="6776">MIGFCQICYVIVKEEANAKKEKYIKKMAEEPSDQYGMLAFDDLSLGKGTESISDNTHRSI</sequence>
<gene>
    <name evidence="1" type="ORF">BVAVS116_0872</name>
</gene>
<dbReference type="AlphaFoldDB" id="D6RWJ8"/>